<accession>A0A6P1YI34</accession>
<dbReference type="RefSeq" id="WP_163073665.1">
    <property type="nucleotide sequence ID" value="NZ_CP048630.1"/>
</dbReference>
<proteinExistence type="predicted"/>
<reference evidence="1 2" key="1">
    <citation type="submission" date="2020-02" db="EMBL/GenBank/DDBJ databases">
        <authorList>
            <person name="Li G."/>
        </authorList>
    </citation>
    <scope>NUCLEOTIDE SEQUENCE [LARGE SCALE GENOMIC DNA]</scope>
    <source>
        <strain evidence="1 2">DSM 102029</strain>
    </source>
</reference>
<dbReference type="EMBL" id="CP048630">
    <property type="protein sequence ID" value="QIB32630.1"/>
    <property type="molecule type" value="Genomic_DNA"/>
</dbReference>
<dbReference type="AlphaFoldDB" id="A0A6P1YI34"/>
<organism evidence="1 2">
    <name type="scientific">Ancylobacter pratisalsi</name>
    <dbReference type="NCBI Taxonomy" id="1745854"/>
    <lineage>
        <taxon>Bacteria</taxon>
        <taxon>Pseudomonadati</taxon>
        <taxon>Pseudomonadota</taxon>
        <taxon>Alphaproteobacteria</taxon>
        <taxon>Hyphomicrobiales</taxon>
        <taxon>Xanthobacteraceae</taxon>
        <taxon>Ancylobacter</taxon>
    </lineage>
</organism>
<name>A0A6P1YI34_9HYPH</name>
<gene>
    <name evidence="1" type="ORF">G3A50_02110</name>
</gene>
<evidence type="ECO:0000313" key="1">
    <source>
        <dbReference type="EMBL" id="QIB32630.1"/>
    </source>
</evidence>
<sequence>MTVEWPEILKPTRITDPYLAGSYTSGGRTSSGLEQRVYSDAGYWRLSYSIPIRNRAQVLAWRAMAGRLAAGEDMLVRVYDMHRTDGALGDVQEARVAADAAIGSTTIQIEASNLDIEIGAHLTIGARLYRVMIIAAKTPSLSTPDRLSSDLPWDDSAVWLEEPLDAPTLWTLVVLPPVRDDLTTGMVADFRYLALLTVPEDPSSLQLDLDVGKFADPTLALVEAI</sequence>
<keyword evidence="2" id="KW-1185">Reference proteome</keyword>
<dbReference type="Proteomes" id="UP000464751">
    <property type="component" value="Chromosome"/>
</dbReference>
<protein>
    <submittedName>
        <fullName evidence="1">Uncharacterized protein</fullName>
    </submittedName>
</protein>
<dbReference type="KEGG" id="apra:G3A50_02110"/>
<evidence type="ECO:0000313" key="2">
    <source>
        <dbReference type="Proteomes" id="UP000464751"/>
    </source>
</evidence>